<keyword evidence="2 5" id="KW-0812">Transmembrane</keyword>
<gene>
    <name evidence="7" type="ORF">A6F49_13475</name>
</gene>
<evidence type="ECO:0000313" key="7">
    <source>
        <dbReference type="EMBL" id="OAV59780.1"/>
    </source>
</evidence>
<dbReference type="GO" id="GO:0016020">
    <property type="term" value="C:membrane"/>
    <property type="evidence" value="ECO:0007669"/>
    <property type="project" value="UniProtKB-SubCell"/>
</dbReference>
<reference evidence="7 8" key="1">
    <citation type="submission" date="2016-04" db="EMBL/GenBank/DDBJ databases">
        <title>First whole genome shotgun sequence of the bacterium Enteractinococcus sp. strain UASWS1574.</title>
        <authorList>
            <person name="Crovadore J."/>
            <person name="Chablais R."/>
            <person name="Lefort F."/>
        </authorList>
    </citation>
    <scope>NUCLEOTIDE SEQUENCE [LARGE SCALE GENOMIC DNA]</scope>
    <source>
        <strain evidence="7 8">UASWS1574</strain>
    </source>
</reference>
<feature type="transmembrane region" description="Helical" evidence="5">
    <location>
        <begin position="277"/>
        <end position="296"/>
    </location>
</feature>
<feature type="transmembrane region" description="Helical" evidence="5">
    <location>
        <begin position="308"/>
        <end position="326"/>
    </location>
</feature>
<sequence>MRKAALSFGPHAGAHRVALRAAISIAVPLLILFWLDRMDLSIYASFGSLTSLYGRFHYYGDRLRMQLGAGLVFISVMLIGTLLAIFDAQITVRIMVVALIATLVTGIAIGFRWHPGGATFAVFAAGAVATIPATWINFAQVLIVASSAVLFSLALTATLGLLRTRSFAKVFRPLNKAVFQGAWSVPVTVGVGALLAGLIGQTFDNDHWYWAMVAASVVLAGAATTHRITRSMQRFTGTTLGVLVAALFLSLEMPTLALIAVIIVLQAAAELLIGRNYGVAMLVVTPLALLMISLANPIDPSVLVADRVFETFIGSLVGTVIAFVSARMRTERVDDA</sequence>
<evidence type="ECO:0000313" key="8">
    <source>
        <dbReference type="Proteomes" id="UP000078292"/>
    </source>
</evidence>
<dbReference type="STRING" id="1837282.A6F49_13475"/>
<feature type="domain" description="Integral membrane bound transporter" evidence="6">
    <location>
        <begin position="195"/>
        <end position="320"/>
    </location>
</feature>
<feature type="transmembrane region" description="Helical" evidence="5">
    <location>
        <begin position="118"/>
        <end position="136"/>
    </location>
</feature>
<name>A0A1B7LX92_9MICC</name>
<proteinExistence type="predicted"/>
<evidence type="ECO:0000256" key="3">
    <source>
        <dbReference type="ARBA" id="ARBA00022989"/>
    </source>
</evidence>
<keyword evidence="4 5" id="KW-0472">Membrane</keyword>
<protein>
    <recommendedName>
        <fullName evidence="6">Integral membrane bound transporter domain-containing protein</fullName>
    </recommendedName>
</protein>
<dbReference type="AlphaFoldDB" id="A0A1B7LX92"/>
<organism evidence="7 8">
    <name type="scientific">Enteractinococcus helveticum</name>
    <dbReference type="NCBI Taxonomy" id="1837282"/>
    <lineage>
        <taxon>Bacteria</taxon>
        <taxon>Bacillati</taxon>
        <taxon>Actinomycetota</taxon>
        <taxon>Actinomycetes</taxon>
        <taxon>Micrococcales</taxon>
        <taxon>Micrococcaceae</taxon>
    </lineage>
</organism>
<feature type="transmembrane region" description="Helical" evidence="5">
    <location>
        <begin position="67"/>
        <end position="86"/>
    </location>
</feature>
<feature type="transmembrane region" description="Helical" evidence="5">
    <location>
        <begin position="240"/>
        <end position="265"/>
    </location>
</feature>
<feature type="transmembrane region" description="Helical" evidence="5">
    <location>
        <begin position="92"/>
        <end position="111"/>
    </location>
</feature>
<feature type="transmembrane region" description="Helical" evidence="5">
    <location>
        <begin position="209"/>
        <end position="228"/>
    </location>
</feature>
<evidence type="ECO:0000256" key="2">
    <source>
        <dbReference type="ARBA" id="ARBA00022692"/>
    </source>
</evidence>
<accession>A0A1B7LX92</accession>
<evidence type="ECO:0000256" key="4">
    <source>
        <dbReference type="ARBA" id="ARBA00023136"/>
    </source>
</evidence>
<keyword evidence="3 5" id="KW-1133">Transmembrane helix</keyword>
<comment type="caution">
    <text evidence="7">The sequence shown here is derived from an EMBL/GenBank/DDBJ whole genome shotgun (WGS) entry which is preliminary data.</text>
</comment>
<keyword evidence="8" id="KW-1185">Reference proteome</keyword>
<dbReference type="InterPro" id="IPR049453">
    <property type="entry name" value="Memb_transporter_dom"/>
</dbReference>
<evidence type="ECO:0000256" key="5">
    <source>
        <dbReference type="SAM" id="Phobius"/>
    </source>
</evidence>
<feature type="transmembrane region" description="Helical" evidence="5">
    <location>
        <begin position="17"/>
        <end position="35"/>
    </location>
</feature>
<comment type="subcellular location">
    <subcellularLocation>
        <location evidence="1">Membrane</location>
        <topology evidence="1">Multi-pass membrane protein</topology>
    </subcellularLocation>
</comment>
<dbReference type="Pfam" id="PF13515">
    <property type="entry name" value="FUSC_2"/>
    <property type="match status" value="1"/>
</dbReference>
<dbReference type="Proteomes" id="UP000078292">
    <property type="component" value="Unassembled WGS sequence"/>
</dbReference>
<evidence type="ECO:0000259" key="6">
    <source>
        <dbReference type="Pfam" id="PF13515"/>
    </source>
</evidence>
<dbReference type="EMBL" id="LXEY01000021">
    <property type="protein sequence ID" value="OAV59780.1"/>
    <property type="molecule type" value="Genomic_DNA"/>
</dbReference>
<feature type="transmembrane region" description="Helical" evidence="5">
    <location>
        <begin position="142"/>
        <end position="162"/>
    </location>
</feature>
<evidence type="ECO:0000256" key="1">
    <source>
        <dbReference type="ARBA" id="ARBA00004141"/>
    </source>
</evidence>
<feature type="transmembrane region" description="Helical" evidence="5">
    <location>
        <begin position="183"/>
        <end position="203"/>
    </location>
</feature>